<protein>
    <submittedName>
        <fullName evidence="1">Uncharacterized protein</fullName>
    </submittedName>
</protein>
<comment type="caution">
    <text evidence="1">The sequence shown here is derived from an EMBL/GenBank/DDBJ whole genome shotgun (WGS) entry which is preliminary data.</text>
</comment>
<dbReference type="Proteomes" id="UP001476798">
    <property type="component" value="Unassembled WGS sequence"/>
</dbReference>
<dbReference type="EMBL" id="JAHRIO010030236">
    <property type="protein sequence ID" value="MEQ2167579.1"/>
    <property type="molecule type" value="Genomic_DNA"/>
</dbReference>
<organism evidence="1 2">
    <name type="scientific">Goodea atripinnis</name>
    <dbReference type="NCBI Taxonomy" id="208336"/>
    <lineage>
        <taxon>Eukaryota</taxon>
        <taxon>Metazoa</taxon>
        <taxon>Chordata</taxon>
        <taxon>Craniata</taxon>
        <taxon>Vertebrata</taxon>
        <taxon>Euteleostomi</taxon>
        <taxon>Actinopterygii</taxon>
        <taxon>Neopterygii</taxon>
        <taxon>Teleostei</taxon>
        <taxon>Neoteleostei</taxon>
        <taxon>Acanthomorphata</taxon>
        <taxon>Ovalentaria</taxon>
        <taxon>Atherinomorphae</taxon>
        <taxon>Cyprinodontiformes</taxon>
        <taxon>Goodeidae</taxon>
        <taxon>Goodea</taxon>
    </lineage>
</organism>
<proteinExistence type="predicted"/>
<reference evidence="1 2" key="1">
    <citation type="submission" date="2021-06" db="EMBL/GenBank/DDBJ databases">
        <authorList>
            <person name="Palmer J.M."/>
        </authorList>
    </citation>
    <scope>NUCLEOTIDE SEQUENCE [LARGE SCALE GENOMIC DNA]</scope>
    <source>
        <strain evidence="1 2">GA_2019</strain>
        <tissue evidence="1">Muscle</tissue>
    </source>
</reference>
<evidence type="ECO:0000313" key="1">
    <source>
        <dbReference type="EMBL" id="MEQ2167579.1"/>
    </source>
</evidence>
<name>A0ABV0N9J7_9TELE</name>
<gene>
    <name evidence="1" type="ORF">GOODEAATRI_005489</name>
</gene>
<keyword evidence="2" id="KW-1185">Reference proteome</keyword>
<accession>A0ABV0N9J7</accession>
<sequence>MADFLKTVKMTVDFLRTTTKLPPFTILNTLSTVDHFWFLGTTICWGRGHEMILIHRHYKEEGPAKCALPVTTQAVQPATIATGHLLHDYYSVCLVFKFLVCVHKPGQ</sequence>
<evidence type="ECO:0000313" key="2">
    <source>
        <dbReference type="Proteomes" id="UP001476798"/>
    </source>
</evidence>